<proteinExistence type="predicted"/>
<organism evidence="2 3">
    <name type="scientific">Spirosoma endophyticum</name>
    <dbReference type="NCBI Taxonomy" id="662367"/>
    <lineage>
        <taxon>Bacteria</taxon>
        <taxon>Pseudomonadati</taxon>
        <taxon>Bacteroidota</taxon>
        <taxon>Cytophagia</taxon>
        <taxon>Cytophagales</taxon>
        <taxon>Cytophagaceae</taxon>
        <taxon>Spirosoma</taxon>
    </lineage>
</organism>
<evidence type="ECO:0000259" key="1">
    <source>
        <dbReference type="SMART" id="SM00642"/>
    </source>
</evidence>
<dbReference type="SMART" id="SM00642">
    <property type="entry name" value="Aamy"/>
    <property type="match status" value="1"/>
</dbReference>
<dbReference type="SUPFAM" id="SSF51445">
    <property type="entry name" value="(Trans)glycosidases"/>
    <property type="match status" value="1"/>
</dbReference>
<reference evidence="2 3" key="1">
    <citation type="submission" date="2016-10" db="EMBL/GenBank/DDBJ databases">
        <authorList>
            <person name="de Groot N.N."/>
        </authorList>
    </citation>
    <scope>NUCLEOTIDE SEQUENCE [LARGE SCALE GENOMIC DNA]</scope>
    <source>
        <strain evidence="2 3">DSM 26130</strain>
    </source>
</reference>
<protein>
    <submittedName>
        <fullName evidence="2">1,4-alpha-glucan branching enzyme</fullName>
    </submittedName>
</protein>
<dbReference type="Gene3D" id="3.20.20.80">
    <property type="entry name" value="Glycosidases"/>
    <property type="match status" value="1"/>
</dbReference>
<gene>
    <name evidence="2" type="ORF">SAMN05216167_14015</name>
</gene>
<feature type="domain" description="Glycosyl hydrolase family 13 catalytic" evidence="1">
    <location>
        <begin position="62"/>
        <end position="379"/>
    </location>
</feature>
<dbReference type="InterPro" id="IPR013780">
    <property type="entry name" value="Glyco_hydro_b"/>
</dbReference>
<dbReference type="PANTHER" id="PTHR47786">
    <property type="entry name" value="ALPHA-1,4-GLUCAN:MALTOSE-1-PHOSPHATE MALTOSYLTRANSFERASE"/>
    <property type="match status" value="1"/>
</dbReference>
<dbReference type="SUPFAM" id="SSF51011">
    <property type="entry name" value="Glycosyl hydrolase domain"/>
    <property type="match status" value="1"/>
</dbReference>
<dbReference type="OrthoDB" id="9806009at2"/>
<dbReference type="InterPro" id="IPR017853">
    <property type="entry name" value="GH"/>
</dbReference>
<dbReference type="InterPro" id="IPR006047">
    <property type="entry name" value="GH13_cat_dom"/>
</dbReference>
<dbReference type="Gene3D" id="2.60.40.1180">
    <property type="entry name" value="Golgi alpha-mannosidase II"/>
    <property type="match status" value="1"/>
</dbReference>
<dbReference type="Pfam" id="PF00128">
    <property type="entry name" value="Alpha-amylase"/>
    <property type="match status" value="1"/>
</dbReference>
<dbReference type="PANTHER" id="PTHR47786:SF2">
    <property type="entry name" value="GLYCOSYL HYDROLASE FAMILY 13 CATALYTIC DOMAIN-CONTAINING PROTEIN"/>
    <property type="match status" value="1"/>
</dbReference>
<name>A0A1I2H9P2_9BACT</name>
<dbReference type="GO" id="GO:0005975">
    <property type="term" value="P:carbohydrate metabolic process"/>
    <property type="evidence" value="ECO:0007669"/>
    <property type="project" value="InterPro"/>
</dbReference>
<evidence type="ECO:0000313" key="3">
    <source>
        <dbReference type="Proteomes" id="UP000198598"/>
    </source>
</evidence>
<dbReference type="Proteomes" id="UP000198598">
    <property type="component" value="Unassembled WGS sequence"/>
</dbReference>
<keyword evidence="3" id="KW-1185">Reference proteome</keyword>
<dbReference type="EMBL" id="FOLQ01000040">
    <property type="protein sequence ID" value="SFF26924.1"/>
    <property type="molecule type" value="Genomic_DNA"/>
</dbReference>
<dbReference type="AlphaFoldDB" id="A0A1I2H9P2"/>
<dbReference type="STRING" id="662367.SAMN05216167_14015"/>
<dbReference type="RefSeq" id="WP_093834857.1">
    <property type="nucleotide sequence ID" value="NZ_FOLQ01000040.1"/>
</dbReference>
<sequence>MKKSYLAVLFSALVLLGALVLLKACRNTSQNQSETSAPTDSDTTVAGAIPAPDWARFATIYEVNTRQFSAQGTFKAVEAQLPRLKEMGVDIVWLMPIYPISQKNKKGELGSPYAVADYKAVNPAYGTPAEFKTLVTRAHALGLRVILDWVPNHTGWDHVWVKEHPDWYTKIKGHMTTPVDPTTGKPTDWTDVVDLNYNNPDMRQGMIEAMQYWLKEYDIDGYRCDVAGFVPNDFWAELRPQLDKIKMVFMLAEWEDEPDHFKSCFNMNYGWSMHTMLKAIAKGARTADKIDSLREANQKRFPAWYYQMMFTQNHDENTNNGTLAESFGPGADAFVVLSSTLEGMPLVYNGMESNLNKRLAFFEKDTISWGNYAKSDFFEALLTLKHRNRALWNGLAGGKVLKIPTDHDDKVYAFYRQRDSDRVAVMVNLSGEPQTIRLEGNGFVGTYTDVFSHQSMELKSAMTVTLKPWEYRVLTN</sequence>
<accession>A0A1I2H9P2</accession>
<dbReference type="InterPro" id="IPR032091">
    <property type="entry name" value="Malt_amylase-like_C"/>
</dbReference>
<dbReference type="CDD" id="cd11313">
    <property type="entry name" value="AmyAc_arch_bac_AmyA"/>
    <property type="match status" value="1"/>
</dbReference>
<evidence type="ECO:0000313" key="2">
    <source>
        <dbReference type="EMBL" id="SFF26924.1"/>
    </source>
</evidence>
<dbReference type="Pfam" id="PF16657">
    <property type="entry name" value="Malt_amylase_C"/>
    <property type="match status" value="1"/>
</dbReference>